<evidence type="ECO:0000256" key="17">
    <source>
        <dbReference type="SAM" id="Phobius"/>
    </source>
</evidence>
<dbReference type="eggNOG" id="COG5000">
    <property type="taxonomic scope" value="Bacteria"/>
</dbReference>
<dbReference type="InterPro" id="IPR036890">
    <property type="entry name" value="HATPase_C_sf"/>
</dbReference>
<dbReference type="CDD" id="cd17546">
    <property type="entry name" value="REC_hyHK_CKI1_RcsC-like"/>
    <property type="match status" value="1"/>
</dbReference>
<dbReference type="InterPro" id="IPR011006">
    <property type="entry name" value="CheY-like_superfamily"/>
</dbReference>
<evidence type="ECO:0000313" key="22">
    <source>
        <dbReference type="Proteomes" id="UP000001424"/>
    </source>
</evidence>
<dbReference type="SUPFAM" id="SSF52172">
    <property type="entry name" value="CheY-like"/>
    <property type="match status" value="1"/>
</dbReference>
<dbReference type="CDD" id="cd06225">
    <property type="entry name" value="HAMP"/>
    <property type="match status" value="1"/>
</dbReference>
<dbReference type="SUPFAM" id="SSF158472">
    <property type="entry name" value="HAMP domain-like"/>
    <property type="match status" value="1"/>
</dbReference>
<evidence type="ECO:0000256" key="4">
    <source>
        <dbReference type="ARBA" id="ARBA00022475"/>
    </source>
</evidence>
<keyword evidence="22" id="KW-1185">Reference proteome</keyword>
<keyword evidence="12" id="KW-0902">Two-component regulatory system</keyword>
<comment type="catalytic activity">
    <reaction evidence="1">
        <text>ATP + protein L-histidine = ADP + protein N-phospho-L-histidine.</text>
        <dbReference type="EC" id="2.7.13.3"/>
    </reaction>
</comment>
<evidence type="ECO:0000256" key="14">
    <source>
        <dbReference type="ARBA" id="ARBA00058004"/>
    </source>
</evidence>
<keyword evidence="13 17" id="KW-0472">Membrane</keyword>
<dbReference type="NCBIfam" id="NF011874">
    <property type="entry name" value="PRK15347.1"/>
    <property type="match status" value="1"/>
</dbReference>
<keyword evidence="7 17" id="KW-0812">Transmembrane</keyword>
<dbReference type="CDD" id="cd16922">
    <property type="entry name" value="HATPase_EvgS-ArcB-TorS-like"/>
    <property type="match status" value="1"/>
</dbReference>
<dbReference type="HOGENOM" id="CLU_013919_0_0_4"/>
<dbReference type="Gene3D" id="1.10.287.130">
    <property type="match status" value="1"/>
</dbReference>
<dbReference type="PROSITE" id="PS50109">
    <property type="entry name" value="HIS_KIN"/>
    <property type="match status" value="1"/>
</dbReference>
<evidence type="ECO:0000256" key="11">
    <source>
        <dbReference type="ARBA" id="ARBA00022989"/>
    </source>
</evidence>
<feature type="domain" description="HAMP" evidence="20">
    <location>
        <begin position="318"/>
        <end position="370"/>
    </location>
</feature>
<dbReference type="GO" id="GO:0005524">
    <property type="term" value="F:ATP binding"/>
    <property type="evidence" value="ECO:0007669"/>
    <property type="project" value="UniProtKB-KW"/>
</dbReference>
<keyword evidence="8" id="KW-0547">Nucleotide-binding</keyword>
<evidence type="ECO:0000259" key="18">
    <source>
        <dbReference type="PROSITE" id="PS50109"/>
    </source>
</evidence>
<evidence type="ECO:0000256" key="12">
    <source>
        <dbReference type="ARBA" id="ARBA00023012"/>
    </source>
</evidence>
<evidence type="ECO:0000256" key="7">
    <source>
        <dbReference type="ARBA" id="ARBA00022692"/>
    </source>
</evidence>
<keyword evidence="4" id="KW-1003">Cell membrane</keyword>
<dbReference type="EMBL" id="AE016825">
    <property type="protein sequence ID" value="AAQ60270.1"/>
    <property type="molecule type" value="Genomic_DNA"/>
</dbReference>
<evidence type="ECO:0000313" key="21">
    <source>
        <dbReference type="EMBL" id="AAQ60270.1"/>
    </source>
</evidence>
<evidence type="ECO:0000256" key="8">
    <source>
        <dbReference type="ARBA" id="ARBA00022741"/>
    </source>
</evidence>
<dbReference type="Pfam" id="PF00072">
    <property type="entry name" value="Response_reg"/>
    <property type="match status" value="1"/>
</dbReference>
<proteinExistence type="predicted"/>
<dbReference type="Pfam" id="PF00512">
    <property type="entry name" value="HisKA"/>
    <property type="match status" value="1"/>
</dbReference>
<feature type="modified residue" description="4-aspartylphosphate" evidence="16">
    <location>
        <position position="742"/>
    </location>
</feature>
<dbReference type="eggNOG" id="COG0784">
    <property type="taxonomic scope" value="Bacteria"/>
</dbReference>
<feature type="transmembrane region" description="Helical" evidence="17">
    <location>
        <begin position="293"/>
        <end position="316"/>
    </location>
</feature>
<evidence type="ECO:0000256" key="6">
    <source>
        <dbReference type="ARBA" id="ARBA00022679"/>
    </source>
</evidence>
<dbReference type="SUPFAM" id="SSF55874">
    <property type="entry name" value="ATPase domain of HSP90 chaperone/DNA topoisomerase II/histidine kinase"/>
    <property type="match status" value="1"/>
</dbReference>
<evidence type="ECO:0000256" key="15">
    <source>
        <dbReference type="ARBA" id="ARBA00070152"/>
    </source>
</evidence>
<dbReference type="STRING" id="243365.CV_2600"/>
<reference evidence="21 22" key="1">
    <citation type="journal article" date="2003" name="Proc. Natl. Acad. Sci. U.S.A.">
        <title>The complete genome sequence of Chromobacterium violaceum reveals remarkable and exploitable bacterial adaptability.</title>
        <authorList>
            <person name="Vasconcelos A.T.R."/>
            <person name="de Almeida D.F."/>
            <person name="Almeida F.C."/>
            <person name="de Almeida L.G.P."/>
            <person name="de Almeida R."/>
            <person name="Goncalves J.A.A."/>
            <person name="Andrade E.M."/>
            <person name="Antonio R.V."/>
            <person name="Araripe J."/>
            <person name="de Araujo M.F.F."/>
            <person name="Filho S.A."/>
            <person name="Azevedo V."/>
            <person name="Batista A.J."/>
            <person name="Bataus L.A.M."/>
            <person name="Batista J.S."/>
            <person name="Belo A."/>
            <person name="vander Berg C."/>
            <person name="Blamey J."/>
            <person name="Bogo M."/>
            <person name="Bonato S."/>
            <person name="Bordignon J."/>
            <person name="Brito C.A."/>
            <person name="Brocchi M."/>
            <person name="Burity H.A."/>
            <person name="Camargo A.A."/>
            <person name="Cardoso D.D.P."/>
            <person name="Carneiro N.P."/>
            <person name="Carraro D.M."/>
            <person name="Carvalho C.M.B."/>
            <person name="Cascardo J.C.M."/>
            <person name="Cavada B.S."/>
            <person name="Chueire L.M.O."/>
            <person name="Pasa T.B.C."/>
            <person name="Duran N."/>
            <person name="Fagundes N."/>
            <person name="Falcao C.L."/>
            <person name="Fantinatti F."/>
            <person name="Farias I.P."/>
            <person name="Felipe M.S.S."/>
            <person name="Ferrari L.P."/>
            <person name="Ferro J.A."/>
            <person name="Ferro M.I.T."/>
            <person name="Franco G.R."/>
            <person name="Freitas N.S.A."/>
            <person name="Furlan L.R."/>
            <person name="Gazzinelli R.T."/>
            <person name="Gomes E.A."/>
            <person name="Goncalves P.R."/>
            <person name="Grangeiro T.B."/>
            <person name="Grattapaglia D."/>
            <person name="Grisard E.C."/>
            <person name="Guimaraes C.T."/>
            <person name="Hanna E.S."/>
            <person name="Hungria M."/>
            <person name="Jardim S.N."/>
            <person name="Laurino J."/>
            <person name="Leoi L.C.T."/>
            <person name="Fassarella L."/>
            <person name="Lima A."/>
            <person name="Loureiro M.F."/>
            <person name="Lyra M.C.P."/>
            <person name="Macedo M."/>
            <person name="Madeira H.M.F."/>
            <person name="Manfio G.P."/>
            <person name="Maranhao A.Q."/>
            <person name="Martins W.S."/>
            <person name="di Mauro S.M.Z."/>
            <person name="de Medeiros S.R.B."/>
            <person name="Meissner R.D.V."/>
            <person name="Menck C.F.M."/>
            <person name="Moreira M.A.M."/>
            <person name="Nascimento F.F."/>
            <person name="Nicolas M.F."/>
            <person name="Oliveira J.G."/>
            <person name="Oliveira S.C."/>
            <person name="Paixao R.F.C."/>
            <person name="Parente J.A."/>
            <person name="Pedrosa F.O."/>
            <person name="Pena S.J.D."/>
            <person name="Perreira J.O."/>
            <person name="Perreira M."/>
            <person name="Pinto L.S.R.C."/>
            <person name="Pinto L.S."/>
            <person name="Porto J.I.R."/>
            <person name="Potrich D.P."/>
            <person name="Neto C.E.R."/>
            <person name="Reis A.M.M."/>
            <person name="Rigo L.U."/>
            <person name="Rondinelli E."/>
            <person name="dos Santos E.B.P."/>
            <person name="Santos F.R."/>
            <person name="Schneider M.P.C."/>
            <person name="Seuanez H.N."/>
            <person name="Silva A.M.R."/>
            <person name="da Silva A.L.C."/>
            <person name="Silva D.W."/>
            <person name="Silva R."/>
            <person name="Simoes I.C."/>
            <person name="Simon D."/>
            <person name="Soares C.M.A."/>
            <person name="Soares R.B.A."/>
            <person name="Souza E.M."/>
            <person name="Souza K.R.L."/>
            <person name="Souza R.C."/>
            <person name="Steffens M.B.R."/>
            <person name="Steindel M."/>
            <person name="Teixeira S.R."/>
            <person name="Urmenyi T."/>
            <person name="Vettore A."/>
            <person name="Wassem R."/>
            <person name="Zaha A."/>
            <person name="Simpson A.J.G."/>
        </authorList>
    </citation>
    <scope>NUCLEOTIDE SEQUENCE [LARGE SCALE GENOMIC DNA]</scope>
    <source>
        <strain evidence="22">ATCC 12472 / DSM 30191 / JCM 1249 / NBRC 12614 / NCIMB 9131 / NCTC 9757</strain>
    </source>
</reference>
<dbReference type="Proteomes" id="UP000001424">
    <property type="component" value="Chromosome"/>
</dbReference>
<evidence type="ECO:0000259" key="20">
    <source>
        <dbReference type="PROSITE" id="PS50885"/>
    </source>
</evidence>
<keyword evidence="9" id="KW-0418">Kinase</keyword>
<dbReference type="PROSITE" id="PS50110">
    <property type="entry name" value="RESPONSE_REGULATORY"/>
    <property type="match status" value="1"/>
</dbReference>
<dbReference type="SMART" id="SM00388">
    <property type="entry name" value="HisKA"/>
    <property type="match status" value="1"/>
</dbReference>
<dbReference type="SMART" id="SM00304">
    <property type="entry name" value="HAMP"/>
    <property type="match status" value="1"/>
</dbReference>
<feature type="domain" description="Histidine kinase" evidence="18">
    <location>
        <begin position="403"/>
        <end position="615"/>
    </location>
</feature>
<gene>
    <name evidence="21" type="ordered locus">CV_2600</name>
</gene>
<sequence>MKKLWETALTWRLVITLGCVIIIFWLSSECIVFYSRYISTQSIIRNELSLELSASVNDESNHYEQAERRIHTLSTLWASMKSEADLDVAVERTVFVPFSGAKPDPQQLKKAMQIVEIFGDENGSDHESTFVMLPKQGFVFFNPNSMSDVYLQKRMRILSQLANTPGTHGFHWGRPFWDVTNKLYVSVAEIQPDTGVMIGKNVEVWRMPMPNHELRNDISFAMLTYDGEWLPIATTDKAIPFEDFPAAHFPSCNEDVSVRIDDFYYVCKPFKGPPWSMVARYPQRAVASKSLDLLLGTLPSTVIMLFMLLVITFLVLKLQVGSPLQRIIAVIDRFKLLNLDYRLPDNRQDELGRIAKAYNKLLATIRSHYRTLEARVHKRTQELDEARKIAELMSRRKSEHIASISHEIRTPLNGVVGALSLLQRSTLTLQQRELIDTARFSTDYLLIIINDLLDFSHIEAGQLELSYESVSVLQVLDQVMLTIHLRAQEKDLALRVLVTDEVPAEMAMDRMRVQQILINLLGNAVKFTESGHISVLVARKGDMLAISIEDTGPGIAEDKQLDIFRPFVQVHMHNGGNGLGLTIASRLSNLMGGEILLQSELGKGSCFTLMLPLSDSLAVLEKLSGPFIAPKALHPQLRMWGIEPQEGEDSRLESPSLAYLPWRLWRILQAIIHNEELVEDVSAPLSLCPWSLKVLLVDDVSVNRDIVGRMLLELGHKVETAASGREALEHGRQAVYDLVLMDVRMPDMDGYETTRRWRDSDADVLDAEVPIIALTANAISGEGERAKAAGMSGYLPKPLSLEQLMAAIELAVSLQLARGAELMPNAQLQKPMLELVDNKLREELGATLLLFGERIGKAWEARESQELLEALHALKGCAGLAGMESVHLVCERLEGGIMKDAWPSRRDIDRLRELLKADGCDSMQ</sequence>
<evidence type="ECO:0000256" key="10">
    <source>
        <dbReference type="ARBA" id="ARBA00022840"/>
    </source>
</evidence>
<dbReference type="EC" id="2.7.13.3" evidence="3"/>
<dbReference type="KEGG" id="cvi:CV_2600"/>
<evidence type="ECO:0000259" key="19">
    <source>
        <dbReference type="PROSITE" id="PS50110"/>
    </source>
</evidence>
<dbReference type="Gene3D" id="3.40.50.2300">
    <property type="match status" value="1"/>
</dbReference>
<dbReference type="Gene3D" id="6.10.340.10">
    <property type="match status" value="1"/>
</dbReference>
<dbReference type="InterPro" id="IPR004358">
    <property type="entry name" value="Sig_transdc_His_kin-like_C"/>
</dbReference>
<feature type="transmembrane region" description="Helical" evidence="17">
    <location>
        <begin position="12"/>
        <end position="35"/>
    </location>
</feature>
<evidence type="ECO:0000256" key="2">
    <source>
        <dbReference type="ARBA" id="ARBA00004651"/>
    </source>
</evidence>
<evidence type="ECO:0000256" key="16">
    <source>
        <dbReference type="PROSITE-ProRule" id="PRU00169"/>
    </source>
</evidence>
<dbReference type="eggNOG" id="COG2205">
    <property type="taxonomic scope" value="Bacteria"/>
</dbReference>
<dbReference type="InterPro" id="IPR008207">
    <property type="entry name" value="Sig_transdc_His_kin_Hpt_dom"/>
</dbReference>
<dbReference type="SUPFAM" id="SSF47226">
    <property type="entry name" value="Histidine-containing phosphotransfer domain, HPT domain"/>
    <property type="match status" value="1"/>
</dbReference>
<keyword evidence="6 21" id="KW-0808">Transferase</keyword>
<comment type="subcellular location">
    <subcellularLocation>
        <location evidence="2">Cell membrane</location>
        <topology evidence="2">Multi-pass membrane protein</topology>
    </subcellularLocation>
</comment>
<protein>
    <recommendedName>
        <fullName evidence="15">Virulence sensor protein BvgS</fullName>
        <ecNumber evidence="3">2.7.13.3</ecNumber>
    </recommendedName>
</protein>
<accession>Q7NUU7</accession>
<dbReference type="SMART" id="SM00448">
    <property type="entry name" value="REC"/>
    <property type="match status" value="1"/>
</dbReference>
<dbReference type="InterPro" id="IPR003661">
    <property type="entry name" value="HisK_dim/P_dom"/>
</dbReference>
<dbReference type="PANTHER" id="PTHR45339:SF1">
    <property type="entry name" value="HYBRID SIGNAL TRANSDUCTION HISTIDINE KINASE J"/>
    <property type="match status" value="1"/>
</dbReference>
<evidence type="ECO:0000256" key="9">
    <source>
        <dbReference type="ARBA" id="ARBA00022777"/>
    </source>
</evidence>
<organism evidence="21 22">
    <name type="scientific">Chromobacterium violaceum (strain ATCC 12472 / DSM 30191 / JCM 1249 / CCUG 213 / NBRC 12614 / NCIMB 9131 / NCTC 9757 / MK)</name>
    <dbReference type="NCBI Taxonomy" id="243365"/>
    <lineage>
        <taxon>Bacteria</taxon>
        <taxon>Pseudomonadati</taxon>
        <taxon>Pseudomonadota</taxon>
        <taxon>Betaproteobacteria</taxon>
        <taxon>Neisseriales</taxon>
        <taxon>Chromobacteriaceae</taxon>
        <taxon>Chromobacterium</taxon>
    </lineage>
</organism>
<dbReference type="InterPro" id="IPR003660">
    <property type="entry name" value="HAMP_dom"/>
</dbReference>
<dbReference type="GO" id="GO:0005886">
    <property type="term" value="C:plasma membrane"/>
    <property type="evidence" value="ECO:0007669"/>
    <property type="project" value="UniProtKB-SubCell"/>
</dbReference>
<keyword evidence="10" id="KW-0067">ATP-binding</keyword>
<keyword evidence="11 17" id="KW-1133">Transmembrane helix</keyword>
<evidence type="ECO:0000256" key="13">
    <source>
        <dbReference type="ARBA" id="ARBA00023136"/>
    </source>
</evidence>
<dbReference type="Gene3D" id="3.30.565.10">
    <property type="entry name" value="Histidine kinase-like ATPase, C-terminal domain"/>
    <property type="match status" value="1"/>
</dbReference>
<dbReference type="Pfam" id="PF00672">
    <property type="entry name" value="HAMP"/>
    <property type="match status" value="1"/>
</dbReference>
<evidence type="ECO:0000256" key="1">
    <source>
        <dbReference type="ARBA" id="ARBA00000085"/>
    </source>
</evidence>
<dbReference type="SUPFAM" id="SSF47384">
    <property type="entry name" value="Homodimeric domain of signal transducing histidine kinase"/>
    <property type="match status" value="1"/>
</dbReference>
<dbReference type="InterPro" id="IPR001789">
    <property type="entry name" value="Sig_transdc_resp-reg_receiver"/>
</dbReference>
<dbReference type="Gene3D" id="1.20.120.160">
    <property type="entry name" value="HPT domain"/>
    <property type="match status" value="1"/>
</dbReference>
<dbReference type="Pfam" id="PF02518">
    <property type="entry name" value="HATPase_c"/>
    <property type="match status" value="1"/>
</dbReference>
<dbReference type="InterPro" id="IPR005467">
    <property type="entry name" value="His_kinase_dom"/>
</dbReference>
<dbReference type="CDD" id="cd00082">
    <property type="entry name" value="HisKA"/>
    <property type="match status" value="1"/>
</dbReference>
<dbReference type="InterPro" id="IPR003594">
    <property type="entry name" value="HATPase_dom"/>
</dbReference>
<feature type="domain" description="Response regulatory" evidence="19">
    <location>
        <begin position="693"/>
        <end position="812"/>
    </location>
</feature>
<dbReference type="PROSITE" id="PS50885">
    <property type="entry name" value="HAMP"/>
    <property type="match status" value="1"/>
</dbReference>
<dbReference type="SMART" id="SM00387">
    <property type="entry name" value="HATPase_c"/>
    <property type="match status" value="1"/>
</dbReference>
<dbReference type="FunFam" id="3.30.565.10:FF:000010">
    <property type="entry name" value="Sensor histidine kinase RcsC"/>
    <property type="match status" value="1"/>
</dbReference>
<dbReference type="InterPro" id="IPR036097">
    <property type="entry name" value="HisK_dim/P_sf"/>
</dbReference>
<dbReference type="AlphaFoldDB" id="Q7NUU7"/>
<evidence type="ECO:0000256" key="3">
    <source>
        <dbReference type="ARBA" id="ARBA00012438"/>
    </source>
</evidence>
<name>Q7NUU7_CHRVO</name>
<dbReference type="Pfam" id="PF01627">
    <property type="entry name" value="Hpt"/>
    <property type="match status" value="1"/>
</dbReference>
<dbReference type="GO" id="GO:0000155">
    <property type="term" value="F:phosphorelay sensor kinase activity"/>
    <property type="evidence" value="ECO:0007669"/>
    <property type="project" value="InterPro"/>
</dbReference>
<keyword evidence="5 16" id="KW-0597">Phosphoprotein</keyword>
<dbReference type="eggNOG" id="COG2198">
    <property type="taxonomic scope" value="Bacteria"/>
</dbReference>
<comment type="function">
    <text evidence="14">Member of the two-component regulatory system BvgS/BvgA. Phosphorylates BvgA via a four-step phosphorelay in response to environmental signals.</text>
</comment>
<evidence type="ECO:0000256" key="5">
    <source>
        <dbReference type="ARBA" id="ARBA00022553"/>
    </source>
</evidence>
<dbReference type="PANTHER" id="PTHR45339">
    <property type="entry name" value="HYBRID SIGNAL TRANSDUCTION HISTIDINE KINASE J"/>
    <property type="match status" value="1"/>
</dbReference>
<dbReference type="InterPro" id="IPR036641">
    <property type="entry name" value="HPT_dom_sf"/>
</dbReference>
<dbReference type="PRINTS" id="PR00344">
    <property type="entry name" value="BCTRLSENSOR"/>
</dbReference>